<evidence type="ECO:0000313" key="2">
    <source>
        <dbReference type="EMBL" id="OJA17756.1"/>
    </source>
</evidence>
<accession>A0A1J8R1I1</accession>
<dbReference type="AlphaFoldDB" id="A0A1J8R1I1"/>
<feature type="compositionally biased region" description="Pro residues" evidence="1">
    <location>
        <begin position="41"/>
        <end position="50"/>
    </location>
</feature>
<name>A0A1J8R1I1_9AGAM</name>
<keyword evidence="3" id="KW-1185">Reference proteome</keyword>
<organism evidence="2 3">
    <name type="scientific">Rhizopogon vesiculosus</name>
    <dbReference type="NCBI Taxonomy" id="180088"/>
    <lineage>
        <taxon>Eukaryota</taxon>
        <taxon>Fungi</taxon>
        <taxon>Dikarya</taxon>
        <taxon>Basidiomycota</taxon>
        <taxon>Agaricomycotina</taxon>
        <taxon>Agaricomycetes</taxon>
        <taxon>Agaricomycetidae</taxon>
        <taxon>Boletales</taxon>
        <taxon>Suillineae</taxon>
        <taxon>Rhizopogonaceae</taxon>
        <taxon>Rhizopogon</taxon>
    </lineage>
</organism>
<dbReference type="EMBL" id="LVVM01001819">
    <property type="protein sequence ID" value="OJA17756.1"/>
    <property type="molecule type" value="Genomic_DNA"/>
</dbReference>
<evidence type="ECO:0000256" key="1">
    <source>
        <dbReference type="SAM" id="MobiDB-lite"/>
    </source>
</evidence>
<feature type="region of interest" description="Disordered" evidence="1">
    <location>
        <begin position="1"/>
        <end position="57"/>
    </location>
</feature>
<dbReference type="Proteomes" id="UP000183567">
    <property type="component" value="Unassembled WGS sequence"/>
</dbReference>
<gene>
    <name evidence="2" type="ORF">AZE42_10886</name>
</gene>
<comment type="caution">
    <text evidence="2">The sequence shown here is derived from an EMBL/GenBank/DDBJ whole genome shotgun (WGS) entry which is preliminary data.</text>
</comment>
<evidence type="ECO:0000313" key="3">
    <source>
        <dbReference type="Proteomes" id="UP000183567"/>
    </source>
</evidence>
<proteinExistence type="predicted"/>
<reference evidence="2 3" key="1">
    <citation type="submission" date="2016-03" db="EMBL/GenBank/DDBJ databases">
        <title>Comparative genomics of the ectomycorrhizal sister species Rhizopogon vinicolor and Rhizopogon vesiculosus (Basidiomycota: Boletales) reveals a divergence of the mating type B locus.</title>
        <authorList>
            <person name="Mujic A.B."/>
            <person name="Kuo A."/>
            <person name="Tritt A."/>
            <person name="Lipzen A."/>
            <person name="Chen C."/>
            <person name="Johnson J."/>
            <person name="Sharma A."/>
            <person name="Barry K."/>
            <person name="Grigoriev I.V."/>
            <person name="Spatafora J.W."/>
        </authorList>
    </citation>
    <scope>NUCLEOTIDE SEQUENCE [LARGE SCALE GENOMIC DNA]</scope>
    <source>
        <strain evidence="2 3">AM-OR11-056</strain>
    </source>
</reference>
<sequence length="133" mass="14120">MGVTNKTVVGQDSDEERMQTTLHPHRPALPQQANQSMAPTPHLPAPPSANPAPVQAIPPSTVNEITALRARIAELEAGNAHGVQLPARAPSLQHPLIADPAAVDRICANLASTEDESKRPNYRCSNLDAKSVC</sequence>
<feature type="compositionally biased region" description="Polar residues" evidence="1">
    <location>
        <begin position="1"/>
        <end position="10"/>
    </location>
</feature>
<protein>
    <submittedName>
        <fullName evidence="2">Uncharacterized protein</fullName>
    </submittedName>
</protein>
<dbReference type="OrthoDB" id="2693275at2759"/>